<reference evidence="4" key="1">
    <citation type="submission" date="2025-08" db="UniProtKB">
        <authorList>
            <consortium name="Ensembl"/>
        </authorList>
    </citation>
    <scope>IDENTIFICATION</scope>
</reference>
<dbReference type="SUPFAM" id="SSF50814">
    <property type="entry name" value="Lipocalins"/>
    <property type="match status" value="1"/>
</dbReference>
<sequence length="230" mass="26006">MVRQCTNYNKTADKKNSTFFFFNSILFSRVLRVHRKGPGERAYTSTAMMTGVLKMLCVLLCAVFTSADVMPMTDFNLEKMGGKWYLIGFATNAKWFVSHKANMKMGTAMMVPTEDGDLDLTCTNLKSDGSCWRLTHLAKKTETPGRFVFYSQRWGNDNDMRVVDAKFDEYALVHVIKTKGDVSEVLNKLLSRTTDISDDLKEKFRQFSLDTGILEENIAILPPNGECSVA</sequence>
<dbReference type="InterPro" id="IPR012674">
    <property type="entry name" value="Calycin"/>
</dbReference>
<dbReference type="Pfam" id="PF00061">
    <property type="entry name" value="Lipocalin"/>
    <property type="match status" value="1"/>
</dbReference>
<dbReference type="InterPro" id="IPR000566">
    <property type="entry name" value="Lipocln_cytosolic_FA-bd_dom"/>
</dbReference>
<evidence type="ECO:0000313" key="4">
    <source>
        <dbReference type="Ensembl" id="ENSCCRP00020015716.1"/>
    </source>
</evidence>
<keyword evidence="2" id="KW-0812">Transmembrane</keyword>
<accession>A0A8C2CQK9</accession>
<dbReference type="InterPro" id="IPR002345">
    <property type="entry name" value="Lipocalin"/>
</dbReference>
<dbReference type="AlphaFoldDB" id="A0A8C2CQK9"/>
<comment type="similarity">
    <text evidence="1">Belongs to the calycin superfamily. Lipocalin family.</text>
</comment>
<proteinExistence type="inferred from homology"/>
<dbReference type="PRINTS" id="PR00179">
    <property type="entry name" value="LIPOCALIN"/>
</dbReference>
<dbReference type="GO" id="GO:0036094">
    <property type="term" value="F:small molecule binding"/>
    <property type="evidence" value="ECO:0007669"/>
    <property type="project" value="InterPro"/>
</dbReference>
<feature type="transmembrane region" description="Helical" evidence="2">
    <location>
        <begin position="42"/>
        <end position="65"/>
    </location>
</feature>
<evidence type="ECO:0000256" key="2">
    <source>
        <dbReference type="SAM" id="Phobius"/>
    </source>
</evidence>
<gene>
    <name evidence="4" type="primary">c8g</name>
</gene>
<feature type="domain" description="Lipocalin/cytosolic fatty-acid binding" evidence="3">
    <location>
        <begin position="82"/>
        <end position="222"/>
    </location>
</feature>
<dbReference type="PANTHER" id="PTHR11430:SF139">
    <property type="entry name" value="LIPOCALIN-15 PRECURSOR-RELATED"/>
    <property type="match status" value="1"/>
</dbReference>
<dbReference type="Gene3D" id="2.40.128.20">
    <property type="match status" value="1"/>
</dbReference>
<evidence type="ECO:0000259" key="3">
    <source>
        <dbReference type="Pfam" id="PF00061"/>
    </source>
</evidence>
<dbReference type="PRINTS" id="PR01254">
    <property type="entry name" value="PGNDSYNTHASE"/>
</dbReference>
<evidence type="ECO:0000256" key="1">
    <source>
        <dbReference type="ARBA" id="ARBA00006889"/>
    </source>
</evidence>
<keyword evidence="2" id="KW-1133">Transmembrane helix</keyword>
<dbReference type="Proteomes" id="UP000694701">
    <property type="component" value="Unplaced"/>
</dbReference>
<dbReference type="Ensembl" id="ENSCCRT00020017278.1">
    <property type="protein sequence ID" value="ENSCCRP00020015716.1"/>
    <property type="gene ID" value="ENSCCRG00020007586.1"/>
</dbReference>
<protein>
    <recommendedName>
        <fullName evidence="3">Lipocalin/cytosolic fatty-acid binding domain-containing protein</fullName>
    </recommendedName>
</protein>
<evidence type="ECO:0000313" key="5">
    <source>
        <dbReference type="Proteomes" id="UP000694701"/>
    </source>
</evidence>
<dbReference type="PANTHER" id="PTHR11430">
    <property type="entry name" value="LIPOCALIN"/>
    <property type="match status" value="1"/>
</dbReference>
<keyword evidence="2" id="KW-0472">Membrane</keyword>
<organism evidence="4 5">
    <name type="scientific">Cyprinus carpio</name>
    <name type="common">Common carp</name>
    <dbReference type="NCBI Taxonomy" id="7962"/>
    <lineage>
        <taxon>Eukaryota</taxon>
        <taxon>Metazoa</taxon>
        <taxon>Chordata</taxon>
        <taxon>Craniata</taxon>
        <taxon>Vertebrata</taxon>
        <taxon>Euteleostomi</taxon>
        <taxon>Actinopterygii</taxon>
        <taxon>Neopterygii</taxon>
        <taxon>Teleostei</taxon>
        <taxon>Ostariophysi</taxon>
        <taxon>Cypriniformes</taxon>
        <taxon>Cyprinidae</taxon>
        <taxon>Cyprininae</taxon>
        <taxon>Cyprinus</taxon>
    </lineage>
</organism>
<name>A0A8C2CQK9_CYPCA</name>